<feature type="region of interest" description="Disordered" evidence="2">
    <location>
        <begin position="1"/>
        <end position="216"/>
    </location>
</feature>
<evidence type="ECO:0000256" key="2">
    <source>
        <dbReference type="SAM" id="MobiDB-lite"/>
    </source>
</evidence>
<dbReference type="Proteomes" id="UP000053105">
    <property type="component" value="Unassembled WGS sequence"/>
</dbReference>
<dbReference type="PANTHER" id="PTHR13037:SF24">
    <property type="entry name" value="POLYCOMB PROTEIN PCL-RELATED"/>
    <property type="match status" value="1"/>
</dbReference>
<feature type="compositionally biased region" description="Polar residues" evidence="2">
    <location>
        <begin position="1015"/>
        <end position="1026"/>
    </location>
</feature>
<feature type="compositionally biased region" description="Basic and acidic residues" evidence="2">
    <location>
        <begin position="121"/>
        <end position="137"/>
    </location>
</feature>
<evidence type="ECO:0000313" key="4">
    <source>
        <dbReference type="Proteomes" id="UP000053105"/>
    </source>
</evidence>
<sequence>MIVPPPREPAVPSIPPPSEPVAPSTPPPREPAAPKPPAPTPRLAPNPEPSPAPSVELNLDAKLAPGEILIEPRPAPRPEPRPDPALSAFNPRLEPPDPRPDRPEPNPPLRALLRPPVSPELKPELRPPAEPPRDPAPRRYSAPLNPPEIPPAKLPERAPLSPLPREPCRPESIGGRPAAGNPPPSPTNCPLEPELRSKPPEDPPSPPEPRSTPLFTFSRFPGSTSPAMAAATKRQSCANRFRELVELQLVELVVLGSDGCECLNVSAHYLVLEFIIFLENYSTDFCGYFKFRFLLSVSTIEIEILEVPKVRDGDYETSSEGAIRDMQGRQITKEILPRNPRRMGSGSDIDAEKSEPKGEKSSKVLSRDEEAVFLSNVLSKSEPLLKSISSLKEEDDGESVALTSESSIARRRKMKMIVARIGPLLSSGSNPSSSTNTSEMDVIDGNYEAKKLESKTALPVLQSISNDGPSCAKEVTFFDLPEDASSKEFDQEGKSTKSSNRTRCCSTRERILENTRDNDELIGIAENPHPSIKSFYFPPIPERELSCLHRSRQQPRITKDTDAIQKIDGELRPLQHQLNEIRGKFRALNLNVPTLALDQGRYSQHAPLADVSGYYLHRTETFGRDSANDMNEVARLVNQCQVRSKNYFETGSFYPAQNPVVRNGNNASRGHSAKHVDRSVSTMVSDWQFADANAHVSVKSSYANFGDPDLSGSLIASVSSSCYRPYRDRGFDRHNAHASRYYNELEFDRPSSSFAKKSETSGPIDHRSQNVVKIRGLDKMSQAGTSGVGSGSGKLTRTLNTSTVTSRPELRATSVNTFAEKHYAATDESLWKERTGISRPSSKVDSVNSFTRPQSRSISASLIVVGSDGSSRTRYANYNRANSRSSLIKQCSGSDSKKTIEQKPRELTKNSETSAQSTEATKTDERVVIVPIMFTNGIPEPPKVPFFHFSRSRCRLPKTSHHLVKLDNRSSSVTQNSGYSGNSVESSYLSQKLTNRNSGMSMSCASRTGSYSRWRNASHLSNTTKTTSDRHRSRGRHSCSSKGQSEPARRARKKAKRLNLVQNGLDLFFEVKLNPFLIENDEKSINVKVIL</sequence>
<feature type="compositionally biased region" description="Polar residues" evidence="2">
    <location>
        <begin position="910"/>
        <end position="920"/>
    </location>
</feature>
<dbReference type="OrthoDB" id="7538950at2759"/>
<dbReference type="PANTHER" id="PTHR13037">
    <property type="entry name" value="FORMIN"/>
    <property type="match status" value="1"/>
</dbReference>
<feature type="compositionally biased region" description="Pro residues" evidence="2">
    <location>
        <begin position="144"/>
        <end position="153"/>
    </location>
</feature>
<feature type="compositionally biased region" description="Basic and acidic residues" evidence="2">
    <location>
        <begin position="350"/>
        <end position="364"/>
    </location>
</feature>
<dbReference type="STRING" id="166423.A0A0M8ZYF1"/>
<proteinExistence type="predicted"/>
<evidence type="ECO:0000256" key="1">
    <source>
        <dbReference type="ARBA" id="ARBA00022581"/>
    </source>
</evidence>
<feature type="region of interest" description="Disordered" evidence="2">
    <location>
        <begin position="334"/>
        <end position="364"/>
    </location>
</feature>
<feature type="compositionally biased region" description="Basic and acidic residues" evidence="2">
    <location>
        <begin position="94"/>
        <end position="104"/>
    </location>
</feature>
<gene>
    <name evidence="3" type="ORF">WN51_14523</name>
</gene>
<keyword evidence="1" id="KW-0945">Host-virus interaction</keyword>
<feature type="region of interest" description="Disordered" evidence="2">
    <location>
        <begin position="887"/>
        <end position="922"/>
    </location>
</feature>
<organism evidence="3 4">
    <name type="scientific">Melipona quadrifasciata</name>
    <dbReference type="NCBI Taxonomy" id="166423"/>
    <lineage>
        <taxon>Eukaryota</taxon>
        <taxon>Metazoa</taxon>
        <taxon>Ecdysozoa</taxon>
        <taxon>Arthropoda</taxon>
        <taxon>Hexapoda</taxon>
        <taxon>Insecta</taxon>
        <taxon>Pterygota</taxon>
        <taxon>Neoptera</taxon>
        <taxon>Endopterygota</taxon>
        <taxon>Hymenoptera</taxon>
        <taxon>Apocrita</taxon>
        <taxon>Aculeata</taxon>
        <taxon>Apoidea</taxon>
        <taxon>Anthophila</taxon>
        <taxon>Apidae</taxon>
        <taxon>Melipona</taxon>
    </lineage>
</organism>
<protein>
    <submittedName>
        <fullName evidence="3">Uncharacterized protein</fullName>
    </submittedName>
</protein>
<dbReference type="EMBL" id="KQ435798">
    <property type="protein sequence ID" value="KOX73477.1"/>
    <property type="molecule type" value="Genomic_DNA"/>
</dbReference>
<reference evidence="3 4" key="1">
    <citation type="submission" date="2015-07" db="EMBL/GenBank/DDBJ databases">
        <title>The genome of Melipona quadrifasciata.</title>
        <authorList>
            <person name="Pan H."/>
            <person name="Kapheim K."/>
        </authorList>
    </citation>
    <scope>NUCLEOTIDE SEQUENCE [LARGE SCALE GENOMIC DNA]</scope>
    <source>
        <strain evidence="3">0111107301</strain>
        <tissue evidence="3">Whole body</tissue>
    </source>
</reference>
<keyword evidence="4" id="KW-1185">Reference proteome</keyword>
<feature type="region of interest" description="Disordered" evidence="2">
    <location>
        <begin position="1015"/>
        <end position="1054"/>
    </location>
</feature>
<feature type="compositionally biased region" description="Basic and acidic residues" evidence="2">
    <location>
        <begin position="895"/>
        <end position="909"/>
    </location>
</feature>
<dbReference type="AlphaFoldDB" id="A0A0M8ZYF1"/>
<feature type="compositionally biased region" description="Pro residues" evidence="2">
    <location>
        <begin position="1"/>
        <end position="52"/>
    </location>
</feature>
<accession>A0A0M8ZYF1</accession>
<evidence type="ECO:0000313" key="3">
    <source>
        <dbReference type="EMBL" id="KOX73477.1"/>
    </source>
</evidence>
<name>A0A0M8ZYF1_9HYME</name>